<dbReference type="InterPro" id="IPR006342">
    <property type="entry name" value="FkbM_mtfrase"/>
</dbReference>
<feature type="domain" description="Methyltransferase FkbM" evidence="1">
    <location>
        <begin position="95"/>
        <end position="256"/>
    </location>
</feature>
<dbReference type="PANTHER" id="PTHR34203">
    <property type="entry name" value="METHYLTRANSFERASE, FKBM FAMILY PROTEIN"/>
    <property type="match status" value="1"/>
</dbReference>
<dbReference type="InterPro" id="IPR052514">
    <property type="entry name" value="SAM-dependent_MTase"/>
</dbReference>
<gene>
    <name evidence="2" type="ORF">DBW71_05490</name>
</gene>
<accession>A0A368DMM5</accession>
<evidence type="ECO:0000313" key="3">
    <source>
        <dbReference type="Proteomes" id="UP000253570"/>
    </source>
</evidence>
<keyword evidence="2" id="KW-0808">Transferase</keyword>
<dbReference type="Pfam" id="PF05050">
    <property type="entry name" value="Methyltransf_21"/>
    <property type="match status" value="1"/>
</dbReference>
<dbReference type="NCBIfam" id="TIGR01444">
    <property type="entry name" value="fkbM_fam"/>
    <property type="match status" value="1"/>
</dbReference>
<dbReference type="GO" id="GO:0032259">
    <property type="term" value="P:methylation"/>
    <property type="evidence" value="ECO:0007669"/>
    <property type="project" value="UniProtKB-KW"/>
</dbReference>
<dbReference type="SUPFAM" id="SSF53335">
    <property type="entry name" value="S-adenosyl-L-methionine-dependent methyltransferases"/>
    <property type="match status" value="1"/>
</dbReference>
<sequence>MKVRLSFTMVTIKIFKKKLGGRMFNFLIEKFYRRKAMIYFFYGKFCGLKNLKSRYGLSFVSNFSDVTFKFYIKGKYGFYYSNLLSNIREPIIFLDIGANQGLYGILASKNENIVMSYMFEPVNNTFNLMVNNINLNNAHKKCMPINAAISSLNGEAGIMIHNNHSGMSSLEAIESKLEKNIETVKTIDHYEIDKIIDIGDKSVYVKIDVEGHEYIVLEQLFMSSFSEKIKQIFIEINELENDMSKIHELFKKNKFQVTKKIGTGSRYDLLLDKII</sequence>
<proteinExistence type="predicted"/>
<keyword evidence="2" id="KW-0489">Methyltransferase</keyword>
<dbReference type="PANTHER" id="PTHR34203:SF15">
    <property type="entry name" value="SLL1173 PROTEIN"/>
    <property type="match status" value="1"/>
</dbReference>
<dbReference type="AlphaFoldDB" id="A0A368DMM5"/>
<dbReference type="InterPro" id="IPR029063">
    <property type="entry name" value="SAM-dependent_MTases_sf"/>
</dbReference>
<name>A0A368DMM5_9PROT</name>
<evidence type="ECO:0000259" key="1">
    <source>
        <dbReference type="Pfam" id="PF05050"/>
    </source>
</evidence>
<dbReference type="Gene3D" id="3.40.50.150">
    <property type="entry name" value="Vaccinia Virus protein VP39"/>
    <property type="match status" value="1"/>
</dbReference>
<dbReference type="GO" id="GO:0008168">
    <property type="term" value="F:methyltransferase activity"/>
    <property type="evidence" value="ECO:0007669"/>
    <property type="project" value="UniProtKB-KW"/>
</dbReference>
<protein>
    <submittedName>
        <fullName evidence="2">FkbM family methyltransferase</fullName>
    </submittedName>
</protein>
<reference evidence="2 3" key="1">
    <citation type="journal article" date="2018" name="Microbiome">
        <title>Fine metagenomic profile of the Mediterranean stratified and mixed water columns revealed by assembly and recruitment.</title>
        <authorList>
            <person name="Haro-Moreno J.M."/>
            <person name="Lopez-Perez M."/>
            <person name="De La Torre J.R."/>
            <person name="Picazo A."/>
            <person name="Camacho A."/>
            <person name="Rodriguez-Valera F."/>
        </authorList>
    </citation>
    <scope>NUCLEOTIDE SEQUENCE [LARGE SCALE GENOMIC DNA]</scope>
    <source>
        <strain evidence="2">MED-G57</strain>
    </source>
</reference>
<dbReference type="Proteomes" id="UP000253570">
    <property type="component" value="Unassembled WGS sequence"/>
</dbReference>
<organism evidence="2 3">
    <name type="scientific">PS1 clade bacterium</name>
    <dbReference type="NCBI Taxonomy" id="2175152"/>
    <lineage>
        <taxon>Bacteria</taxon>
        <taxon>Pseudomonadati</taxon>
        <taxon>Pseudomonadota</taxon>
        <taxon>Alphaproteobacteria</taxon>
        <taxon>PS1 clade</taxon>
    </lineage>
</organism>
<evidence type="ECO:0000313" key="2">
    <source>
        <dbReference type="EMBL" id="RCL72481.1"/>
    </source>
</evidence>
<dbReference type="EMBL" id="QOQD01000014">
    <property type="protein sequence ID" value="RCL72481.1"/>
    <property type="molecule type" value="Genomic_DNA"/>
</dbReference>
<comment type="caution">
    <text evidence="2">The sequence shown here is derived from an EMBL/GenBank/DDBJ whole genome shotgun (WGS) entry which is preliminary data.</text>
</comment>